<dbReference type="Pfam" id="PF00636">
    <property type="entry name" value="Ribonuclease_3"/>
    <property type="match status" value="1"/>
</dbReference>
<dbReference type="SUPFAM" id="SSF69065">
    <property type="entry name" value="RNase III domain-like"/>
    <property type="match status" value="1"/>
</dbReference>
<dbReference type="CDD" id="cd00593">
    <property type="entry name" value="RIBOc"/>
    <property type="match status" value="1"/>
</dbReference>
<accession>A0A167CRI4</accession>
<name>A0A167CRI4_9ASCO</name>
<dbReference type="SMART" id="SM00535">
    <property type="entry name" value="RIBOc"/>
    <property type="match status" value="1"/>
</dbReference>
<sequence>MSREFSTKNFFTSIALEIVLKLPENSAEEMLYWPPLTSAYPLKEEEEYERESELVTNGSEVNGLFGDSSDHDGLKNVNGARKADEAGETYEALKIKSKRDKNDRLEVFDKKTNQSKTIRRRGQSEKIRLCGLEKSDGVYDANDVHERAKELEEIVDNGMNYSTQSRSKSTNNESTPTGNLSLRPSRVSDLPSMVTTPLEVLEHGISSNSSNEPKTMDYDGYHIVTSHTNVPESPASPEWKWPPRLPLLSQERVERQVYAQKPLPDSNEFQSLVVSSMFYKNNRRLKYLGKSILDFTMSALIFERFQKATSTEMRIFKKKLLNQRQIEKWSRIYEFHHYVDVDHEFKLGQMEWQAPDYEADPSGNTWYSKPQDEDISPLQDAFEAYVGAIYLDPCLGPEAIKSWLSLLAEPILSGKEEPSSWE</sequence>
<dbReference type="GO" id="GO:0006396">
    <property type="term" value="P:RNA processing"/>
    <property type="evidence" value="ECO:0007669"/>
    <property type="project" value="InterPro"/>
</dbReference>
<feature type="region of interest" description="Disordered" evidence="1">
    <location>
        <begin position="157"/>
        <end position="189"/>
    </location>
</feature>
<dbReference type="InterPro" id="IPR000999">
    <property type="entry name" value="RNase_III_dom"/>
</dbReference>
<dbReference type="Gene3D" id="1.10.1520.10">
    <property type="entry name" value="Ribonuclease III domain"/>
    <property type="match status" value="1"/>
</dbReference>
<proteinExistence type="predicted"/>
<evidence type="ECO:0000256" key="1">
    <source>
        <dbReference type="SAM" id="MobiDB-lite"/>
    </source>
</evidence>
<evidence type="ECO:0000313" key="4">
    <source>
        <dbReference type="Proteomes" id="UP000189580"/>
    </source>
</evidence>
<evidence type="ECO:0000313" key="3">
    <source>
        <dbReference type="EMBL" id="ANB12022.1"/>
    </source>
</evidence>
<dbReference type="EMBL" id="CP014501">
    <property type="protein sequence ID" value="ANB12022.1"/>
    <property type="molecule type" value="Genomic_DNA"/>
</dbReference>
<dbReference type="OrthoDB" id="416741at2759"/>
<dbReference type="AlphaFoldDB" id="A0A167CRI4"/>
<protein>
    <submittedName>
        <fullName evidence="3">Rnt1p</fullName>
    </submittedName>
</protein>
<evidence type="ECO:0000259" key="2">
    <source>
        <dbReference type="PROSITE" id="PS50142"/>
    </source>
</evidence>
<dbReference type="GeneID" id="30034473"/>
<dbReference type="GO" id="GO:0004525">
    <property type="term" value="F:ribonuclease III activity"/>
    <property type="evidence" value="ECO:0007669"/>
    <property type="project" value="InterPro"/>
</dbReference>
<dbReference type="InterPro" id="IPR036389">
    <property type="entry name" value="RNase_III_sf"/>
</dbReference>
<feature type="compositionally biased region" description="Polar residues" evidence="1">
    <location>
        <begin position="159"/>
        <end position="182"/>
    </location>
</feature>
<dbReference type="PROSITE" id="PS50142">
    <property type="entry name" value="RNASE_3_2"/>
    <property type="match status" value="1"/>
</dbReference>
<gene>
    <name evidence="3" type="primary">RNT1</name>
    <name evidence="3" type="ORF">AWJ20_255</name>
</gene>
<dbReference type="Proteomes" id="UP000189580">
    <property type="component" value="Chromosome a"/>
</dbReference>
<dbReference type="KEGG" id="slb:AWJ20_255"/>
<feature type="domain" description="RNase III" evidence="2">
    <location>
        <begin position="270"/>
        <end position="394"/>
    </location>
</feature>
<dbReference type="RefSeq" id="XP_018734499.1">
    <property type="nucleotide sequence ID" value="XM_018879498.1"/>
</dbReference>
<keyword evidence="4" id="KW-1185">Reference proteome</keyword>
<organism evidence="3 4">
    <name type="scientific">Sugiyamaella lignohabitans</name>
    <dbReference type="NCBI Taxonomy" id="796027"/>
    <lineage>
        <taxon>Eukaryota</taxon>
        <taxon>Fungi</taxon>
        <taxon>Dikarya</taxon>
        <taxon>Ascomycota</taxon>
        <taxon>Saccharomycotina</taxon>
        <taxon>Dipodascomycetes</taxon>
        <taxon>Dipodascales</taxon>
        <taxon>Trichomonascaceae</taxon>
        <taxon>Sugiyamaella</taxon>
    </lineage>
</organism>
<reference evidence="3 4" key="1">
    <citation type="submission" date="2016-02" db="EMBL/GenBank/DDBJ databases">
        <title>Complete genome sequence and transcriptome regulation of the pentose utilising yeast Sugiyamaella lignohabitans.</title>
        <authorList>
            <person name="Bellasio M."/>
            <person name="Peymann A."/>
            <person name="Valli M."/>
            <person name="Sipitzky M."/>
            <person name="Graf A."/>
            <person name="Sauer M."/>
            <person name="Marx H."/>
            <person name="Mattanovich D."/>
        </authorList>
    </citation>
    <scope>NUCLEOTIDE SEQUENCE [LARGE SCALE GENOMIC DNA]</scope>
    <source>
        <strain evidence="3 4">CBS 10342</strain>
    </source>
</reference>